<dbReference type="EMBL" id="RCVM01000039">
    <property type="protein sequence ID" value="RLY01040.1"/>
    <property type="molecule type" value="Genomic_DNA"/>
</dbReference>
<feature type="region of interest" description="Disordered" evidence="1">
    <location>
        <begin position="891"/>
        <end position="934"/>
    </location>
</feature>
<feature type="region of interest" description="Disordered" evidence="1">
    <location>
        <begin position="601"/>
        <end position="631"/>
    </location>
</feature>
<dbReference type="AlphaFoldDB" id="A0A3L9DQZ9"/>
<protein>
    <submittedName>
        <fullName evidence="2">Isopeptide-forming domain-containing fimbrial protein</fullName>
    </submittedName>
</protein>
<comment type="caution">
    <text evidence="2">The sequence shown here is derived from an EMBL/GenBank/DDBJ whole genome shotgun (WGS) entry which is preliminary data.</text>
</comment>
<feature type="compositionally biased region" description="Acidic residues" evidence="1">
    <location>
        <begin position="9"/>
        <end position="19"/>
    </location>
</feature>
<feature type="region of interest" description="Disordered" evidence="1">
    <location>
        <begin position="1"/>
        <end position="31"/>
    </location>
</feature>
<feature type="region of interest" description="Disordered" evidence="1">
    <location>
        <begin position="454"/>
        <end position="478"/>
    </location>
</feature>
<gene>
    <name evidence="2" type="ORF">EAF07_10350</name>
</gene>
<accession>A0A3L9DQZ9</accession>
<organism evidence="2 3">
    <name type="scientific">Streptococcus hillyeri</name>
    <dbReference type="NCBI Taxonomy" id="2282420"/>
    <lineage>
        <taxon>Bacteria</taxon>
        <taxon>Bacillati</taxon>
        <taxon>Bacillota</taxon>
        <taxon>Bacilli</taxon>
        <taxon>Lactobacillales</taxon>
        <taxon>Streptococcaceae</taxon>
        <taxon>Streptococcus</taxon>
    </lineage>
</organism>
<sequence length="1052" mass="115924">YELKRTEEAENLDEADETEPPANYTPPKVEREVGQLVGTFKVGDYESAEIGSKTPTHVQVTDLKYCYPRVTKDVKDKDQSNDKNGDDGQTGHITQDPLLVDATNPAKTIKRPSYAASLTTEGEAFTYSVDYNMYNVALEMKKNVMFVDALDYRVKFISAKVTDDQGKELPGFTVSTKETQDDNGNANTTIIADVPQNKGEQTKEVNEGEYGGHKFKKYRLVITAEIKDEYKLDKNATEYYKMMQENDGLGFANQAKIVWNGDTKDLKDPNAKTRRSNNVFVTPPLETDITKEVTQEVKPKEKGSEHLDLPAVDDTYFYTIESTWPGIFDEYLIEDILVPELESLNKDGEDKVYVNGQESEVLKKYLKVDQVEDNGKTTDRVYFELKKEELTSLELRRINREIAKLNEGNDGPAKIKLGIKAKIRENADLSKYHDAEADGQIKVPNEAKVKLNNKSKTSKKVTVTPPGMPPKPEKTVDEKPSLTLGALEQVFTYEVKATVPKDVAGFTKFELSDDLEDILTITETKVTVGGKADAAVTVTGAAEANANATTKGLVVASLPSDKISNYKGQEMVLTIKARIKEGVTTEELGKYVDNSIPNKATIKVGDKPNQTEDTENVPVTPPGETPKPTKTVDDQASLNLAGLEQEFTYRVKATVPQNVTGFTKFELSDDLEDILTVKEIKVLSAGQEDKAIKVTSVADANKAKGLVTATIAKDDLPKYAGKEISLEIKARIKEDVKGEELAKYVTADNTAGSIPNKATLTVGDKPSQKKETEEVPVTPPGDTPNVSKKINETLDSAVVLPEADYTYNIKSTLPKDISTYKKFNIVDEVDERLTVKGTPVIKGEAAKFFKVTVTGQTVTAEITDFEAAKAYAGKEVELIITAQVKKDATVKEGENGIPNQAKVQYRNKSRQEGEPDEETPPTPPVTVTPPTDPTVDKKINEKLDHLDVPTQTDYTYNIKASLPTTITSYKKFVITDTLDKDLTVKPDAKPSITGDVAKFFDVKVDGQTVTATMKDFAKAGDFAGKEVELVIPAQIREGVTRVKIPNTTKVVY</sequence>
<feature type="non-terminal residue" evidence="2">
    <location>
        <position position="1052"/>
    </location>
</feature>
<feature type="non-terminal residue" evidence="2">
    <location>
        <position position="1"/>
    </location>
</feature>
<evidence type="ECO:0000313" key="3">
    <source>
        <dbReference type="Proteomes" id="UP000279194"/>
    </source>
</evidence>
<feature type="region of interest" description="Disordered" evidence="1">
    <location>
        <begin position="756"/>
        <end position="788"/>
    </location>
</feature>
<dbReference type="RefSeq" id="WP_142925607.1">
    <property type="nucleotide sequence ID" value="NZ_RCVM01000039.1"/>
</dbReference>
<evidence type="ECO:0000313" key="2">
    <source>
        <dbReference type="EMBL" id="RLY01040.1"/>
    </source>
</evidence>
<feature type="compositionally biased region" description="Pro residues" evidence="1">
    <location>
        <begin position="920"/>
        <end position="932"/>
    </location>
</feature>
<reference evidence="2 3" key="1">
    <citation type="submission" date="2018-10" db="EMBL/GenBank/DDBJ databases">
        <title>Streptococcus hillyeri sp. nov., isolated from equine tracheal sample.</title>
        <authorList>
            <person name="Macfadyen A.C."/>
            <person name="Waller A."/>
            <person name="Paterson G.K."/>
        </authorList>
    </citation>
    <scope>NUCLEOTIDE SEQUENCE [LARGE SCALE GENOMIC DNA]</scope>
    <source>
        <strain evidence="2 3">28462</strain>
    </source>
</reference>
<evidence type="ECO:0000256" key="1">
    <source>
        <dbReference type="SAM" id="MobiDB-lite"/>
    </source>
</evidence>
<dbReference type="NCBIfam" id="TIGR04226">
    <property type="entry name" value="RrgB_K2N_iso_D2"/>
    <property type="match status" value="5"/>
</dbReference>
<name>A0A3L9DQZ9_9STRE</name>
<dbReference type="Proteomes" id="UP000279194">
    <property type="component" value="Unassembled WGS sequence"/>
</dbReference>
<proteinExistence type="predicted"/>
<feature type="region of interest" description="Disordered" evidence="1">
    <location>
        <begin position="74"/>
        <end position="105"/>
    </location>
</feature>
<dbReference type="InterPro" id="IPR026466">
    <property type="entry name" value="Fim_isopep_form_D2_dom"/>
</dbReference>
<dbReference type="OrthoDB" id="2203145at2"/>
<keyword evidence="3" id="KW-1185">Reference proteome</keyword>
<dbReference type="Gene3D" id="2.60.40.740">
    <property type="match status" value="6"/>
</dbReference>
<feature type="compositionally biased region" description="Basic and acidic residues" evidence="1">
    <location>
        <begin position="74"/>
        <end position="86"/>
    </location>
</feature>